<proteinExistence type="inferred from homology"/>
<comment type="similarity">
    <text evidence="2">Belongs to the class-I pyridoxal-phosphate-dependent aminotransferase family.</text>
</comment>
<evidence type="ECO:0000313" key="10">
    <source>
        <dbReference type="EMBL" id="CAE0333600.1"/>
    </source>
</evidence>
<keyword evidence="4 8" id="KW-0032">Aminotransferase</keyword>
<dbReference type="InterPro" id="IPR015424">
    <property type="entry name" value="PyrdxlP-dep_Trfase"/>
</dbReference>
<keyword evidence="6" id="KW-0663">Pyridoxal phosphate</keyword>
<comment type="catalytic activity">
    <reaction evidence="7 8">
        <text>L-aspartate + 2-oxoglutarate = oxaloacetate + L-glutamate</text>
        <dbReference type="Rhea" id="RHEA:21824"/>
        <dbReference type="ChEBI" id="CHEBI:16452"/>
        <dbReference type="ChEBI" id="CHEBI:16810"/>
        <dbReference type="ChEBI" id="CHEBI:29985"/>
        <dbReference type="ChEBI" id="CHEBI:29991"/>
        <dbReference type="EC" id="2.6.1.1"/>
    </reaction>
</comment>
<evidence type="ECO:0000256" key="7">
    <source>
        <dbReference type="ARBA" id="ARBA00049185"/>
    </source>
</evidence>
<dbReference type="InterPro" id="IPR004839">
    <property type="entry name" value="Aminotransferase_I/II_large"/>
</dbReference>
<dbReference type="CDD" id="cd00609">
    <property type="entry name" value="AAT_like"/>
    <property type="match status" value="1"/>
</dbReference>
<evidence type="ECO:0000256" key="1">
    <source>
        <dbReference type="ARBA" id="ARBA00001933"/>
    </source>
</evidence>
<dbReference type="Gene3D" id="3.40.640.10">
    <property type="entry name" value="Type I PLP-dependent aspartate aminotransferase-like (Major domain)"/>
    <property type="match status" value="1"/>
</dbReference>
<dbReference type="InterPro" id="IPR015421">
    <property type="entry name" value="PyrdxlP-dep_Trfase_major"/>
</dbReference>
<evidence type="ECO:0000256" key="2">
    <source>
        <dbReference type="ARBA" id="ARBA00007441"/>
    </source>
</evidence>
<dbReference type="AlphaFoldDB" id="A0A7S3N2D6"/>
<evidence type="ECO:0000259" key="9">
    <source>
        <dbReference type="Pfam" id="PF00155"/>
    </source>
</evidence>
<dbReference type="PRINTS" id="PR00799">
    <property type="entry name" value="TRANSAMINASE"/>
</dbReference>
<dbReference type="GO" id="GO:0030170">
    <property type="term" value="F:pyridoxal phosphate binding"/>
    <property type="evidence" value="ECO:0007669"/>
    <property type="project" value="InterPro"/>
</dbReference>
<accession>A0A7S3N2D6</accession>
<dbReference type="GO" id="GO:0005739">
    <property type="term" value="C:mitochondrion"/>
    <property type="evidence" value="ECO:0007669"/>
    <property type="project" value="TreeGrafter"/>
</dbReference>
<dbReference type="FunFam" id="3.40.640.10:FF:000066">
    <property type="entry name" value="Aspartate aminotransferase"/>
    <property type="match status" value="1"/>
</dbReference>
<dbReference type="EMBL" id="HBIH01035643">
    <property type="protein sequence ID" value="CAE0333600.1"/>
    <property type="molecule type" value="Transcribed_RNA"/>
</dbReference>
<feature type="domain" description="Aminotransferase class I/classII large" evidence="9">
    <location>
        <begin position="2"/>
        <end position="362"/>
    </location>
</feature>
<keyword evidence="5 8" id="KW-0808">Transferase</keyword>
<evidence type="ECO:0000256" key="4">
    <source>
        <dbReference type="ARBA" id="ARBA00022576"/>
    </source>
</evidence>
<dbReference type="PANTHER" id="PTHR11879">
    <property type="entry name" value="ASPARTATE AMINOTRANSFERASE"/>
    <property type="match status" value="1"/>
</dbReference>
<comment type="subunit">
    <text evidence="3 8">Homodimer.</text>
</comment>
<dbReference type="EC" id="2.6.1.1" evidence="8"/>
<name>A0A7S3N2D6_9SPIT</name>
<gene>
    <name evidence="10" type="ORF">SINC0208_LOCUS14238</name>
</gene>
<dbReference type="InterPro" id="IPR000796">
    <property type="entry name" value="Asp_trans"/>
</dbReference>
<evidence type="ECO:0000256" key="8">
    <source>
        <dbReference type="RuleBase" id="RU000480"/>
    </source>
</evidence>
<dbReference type="SUPFAM" id="SSF53383">
    <property type="entry name" value="PLP-dependent transferases"/>
    <property type="match status" value="1"/>
</dbReference>
<comment type="cofactor">
    <cofactor evidence="1">
        <name>pyridoxal 5'-phosphate</name>
        <dbReference type="ChEBI" id="CHEBI:597326"/>
    </cofactor>
</comment>
<dbReference type="PANTHER" id="PTHR11879:SF22">
    <property type="entry name" value="ASPARTATE AMINOTRANSFERASE, MITOCHONDRIAL"/>
    <property type="match status" value="1"/>
</dbReference>
<dbReference type="NCBIfam" id="NF006719">
    <property type="entry name" value="PRK09257.1"/>
    <property type="match status" value="1"/>
</dbReference>
<protein>
    <recommendedName>
        <fullName evidence="8">Aspartate aminotransferase</fullName>
        <ecNumber evidence="8">2.6.1.1</ecNumber>
    </recommendedName>
</protein>
<dbReference type="Pfam" id="PF00155">
    <property type="entry name" value="Aminotran_1_2"/>
    <property type="match status" value="1"/>
</dbReference>
<reference evidence="10" key="1">
    <citation type="submission" date="2021-01" db="EMBL/GenBank/DDBJ databases">
        <authorList>
            <person name="Corre E."/>
            <person name="Pelletier E."/>
            <person name="Niang G."/>
            <person name="Scheremetjew M."/>
            <person name="Finn R."/>
            <person name="Kale V."/>
            <person name="Holt S."/>
            <person name="Cochrane G."/>
            <person name="Meng A."/>
            <person name="Brown T."/>
            <person name="Cohen L."/>
        </authorList>
    </citation>
    <scope>NUCLEOTIDE SEQUENCE</scope>
    <source>
        <strain evidence="10">S3</strain>
    </source>
</reference>
<evidence type="ECO:0000256" key="5">
    <source>
        <dbReference type="ARBA" id="ARBA00022679"/>
    </source>
</evidence>
<comment type="miscellaneous">
    <text evidence="8">In eukaryotes there are cytoplasmic, mitochondrial and chloroplastic isozymes.</text>
</comment>
<dbReference type="Gene3D" id="3.90.1150.10">
    <property type="entry name" value="Aspartate Aminotransferase, domain 1"/>
    <property type="match status" value="1"/>
</dbReference>
<dbReference type="InterPro" id="IPR004838">
    <property type="entry name" value="NHTrfase_class1_PyrdxlP-BS"/>
</dbReference>
<evidence type="ECO:0000256" key="3">
    <source>
        <dbReference type="ARBA" id="ARBA00011738"/>
    </source>
</evidence>
<organism evidence="10">
    <name type="scientific">Strombidium inclinatum</name>
    <dbReference type="NCBI Taxonomy" id="197538"/>
    <lineage>
        <taxon>Eukaryota</taxon>
        <taxon>Sar</taxon>
        <taxon>Alveolata</taxon>
        <taxon>Ciliophora</taxon>
        <taxon>Intramacronucleata</taxon>
        <taxon>Spirotrichea</taxon>
        <taxon>Oligotrichia</taxon>
        <taxon>Strombidiidae</taxon>
        <taxon>Strombidium</taxon>
    </lineage>
</organism>
<dbReference type="PROSITE" id="PS00105">
    <property type="entry name" value="AA_TRANSFER_CLASS_1"/>
    <property type="match status" value="1"/>
</dbReference>
<dbReference type="InterPro" id="IPR015422">
    <property type="entry name" value="PyrdxlP-dep_Trfase_small"/>
</dbReference>
<dbReference type="GO" id="GO:0004069">
    <property type="term" value="F:L-aspartate:2-oxoglutarate aminotransferase activity"/>
    <property type="evidence" value="ECO:0007669"/>
    <property type="project" value="UniProtKB-EC"/>
</dbReference>
<dbReference type="GO" id="GO:0006520">
    <property type="term" value="P:amino acid metabolic process"/>
    <property type="evidence" value="ECO:0007669"/>
    <property type="project" value="InterPro"/>
</dbReference>
<evidence type="ECO:0000256" key="6">
    <source>
        <dbReference type="ARBA" id="ARBA00022898"/>
    </source>
</evidence>
<sequence length="375" mass="41803">MGAYRTDEGKPLILPAVHKAAQIILDKKMDHEYAPIDGQASYQEKCATLAFGEGSSIVSDNRYTACQGISGTGSIRLFFDFMHKFFPNKSAKVWVPTPTWPTHKGIANAAGLDWAEYRYYDSNKRVFDVNGMLEDLDKAPAEQIILLHTCAHNPTGCDPTQDDWKQIFEVCKRKGHFCAFDNAYQGFASGDLDKDSFSLRHFAHNYDRVAVLQSFAKNFGLYGERAGCVHFVTSDAAESQRVSSRIKQIARPTYSSPPIHGARLVDVVLGDKDLTASWHQSLVDMSSRMNSMRIGFREKLESLGSTHDWSHITTQIGMFAYTGITTKQVNQLKDEKHIYMTGDGRISIAGLNTGNLDYVSEAFHNVTKHGPLGTD</sequence>